<evidence type="ECO:0000256" key="1">
    <source>
        <dbReference type="SAM" id="SignalP"/>
    </source>
</evidence>
<feature type="chain" id="PRO_5047383543" evidence="1">
    <location>
        <begin position="29"/>
        <end position="410"/>
    </location>
</feature>
<dbReference type="EMBL" id="JBHTKR010000005">
    <property type="protein sequence ID" value="MFD1195852.1"/>
    <property type="molecule type" value="Genomic_DNA"/>
</dbReference>
<accession>A0ABW3TIL9</accession>
<dbReference type="Gene3D" id="3.40.190.10">
    <property type="entry name" value="Periplasmic binding protein-like II"/>
    <property type="match status" value="2"/>
</dbReference>
<reference evidence="3" key="1">
    <citation type="journal article" date="2019" name="Int. J. Syst. Evol. Microbiol.">
        <title>The Global Catalogue of Microorganisms (GCM) 10K type strain sequencing project: providing services to taxonomists for standard genome sequencing and annotation.</title>
        <authorList>
            <consortium name="The Broad Institute Genomics Platform"/>
            <consortium name="The Broad Institute Genome Sequencing Center for Infectious Disease"/>
            <person name="Wu L."/>
            <person name="Ma J."/>
        </authorList>
    </citation>
    <scope>NUCLEOTIDE SEQUENCE [LARGE SCALE GENOMIC DNA]</scope>
    <source>
        <strain evidence="3">CCUG 55328</strain>
    </source>
</reference>
<evidence type="ECO:0000313" key="3">
    <source>
        <dbReference type="Proteomes" id="UP001597151"/>
    </source>
</evidence>
<gene>
    <name evidence="2" type="ORF">ACFQ3C_14355</name>
</gene>
<protein>
    <submittedName>
        <fullName evidence="2">ABC transporter substrate-binding protein</fullName>
    </submittedName>
</protein>
<keyword evidence="1" id="KW-0732">Signal</keyword>
<keyword evidence="3" id="KW-1185">Reference proteome</keyword>
<dbReference type="NCBIfam" id="NF008633">
    <property type="entry name" value="PRK11622.1"/>
    <property type="match status" value="1"/>
</dbReference>
<feature type="signal peptide" evidence="1">
    <location>
        <begin position="1"/>
        <end position="28"/>
    </location>
</feature>
<name>A0ABW3TIL9_9RHOB</name>
<evidence type="ECO:0000313" key="2">
    <source>
        <dbReference type="EMBL" id="MFD1195852.1"/>
    </source>
</evidence>
<dbReference type="PIRSF" id="PIRSF029172">
    <property type="entry name" value="UCP029172_ABC_sbc_YnjB"/>
    <property type="match status" value="1"/>
</dbReference>
<dbReference type="RefSeq" id="WP_380793162.1">
    <property type="nucleotide sequence ID" value="NZ_JBHTKR010000005.1"/>
</dbReference>
<dbReference type="InterPro" id="IPR006059">
    <property type="entry name" value="SBP"/>
</dbReference>
<dbReference type="PANTHER" id="PTHR42779:SF1">
    <property type="entry name" value="PROTEIN YNJB"/>
    <property type="match status" value="1"/>
</dbReference>
<proteinExistence type="predicted"/>
<dbReference type="Pfam" id="PF13416">
    <property type="entry name" value="SBP_bac_8"/>
    <property type="match status" value="1"/>
</dbReference>
<sequence length="410" mass="43817">MIARLTVAATAVATAAALVTGLALPVSADPDPKTWDAVLEEARGQTVYWNAWGGDPRTNDYIAWAGQQVQPQFGVTLEHVKLSDTATAVSTVLNEKAAGRTEGGSIDLIWINGANFAAMKENGLLFGPWAEDLPNWTLVDPVANPALVEDFTVPVEGLEAPWSMARVVFYYDSARVTEPPRTIPAILDWARANPGRFTYPQPPDFLGTTFLKQALLGLVTDTAPLYAPVDQADYDAVTAPLWAYIEALAPHLWRQGQAYPQNGPAQRQLMADNEIDIAISFSPGEASAAIANFELPDTVRSLVLDGGTIGNASFLAIPVNANAKAGAMVVANYLMSVEAQLHKQDAAVMGTPTVLAMHKLPAEDAARFAALDLGIATLSPADLGPALPEPHPSWMQRIAADWDARFGVAR</sequence>
<comment type="caution">
    <text evidence="2">The sequence shown here is derived from an EMBL/GenBank/DDBJ whole genome shotgun (WGS) entry which is preliminary data.</text>
</comment>
<dbReference type="InterPro" id="IPR027020">
    <property type="entry name" value="YnjB"/>
</dbReference>
<dbReference type="PANTHER" id="PTHR42779">
    <property type="entry name" value="PROTEIN YNJB"/>
    <property type="match status" value="1"/>
</dbReference>
<organism evidence="2 3">
    <name type="scientific">Seohaeicola saemankumensis</name>
    <dbReference type="NCBI Taxonomy" id="481181"/>
    <lineage>
        <taxon>Bacteria</taxon>
        <taxon>Pseudomonadati</taxon>
        <taxon>Pseudomonadota</taxon>
        <taxon>Alphaproteobacteria</taxon>
        <taxon>Rhodobacterales</taxon>
        <taxon>Roseobacteraceae</taxon>
        <taxon>Seohaeicola</taxon>
    </lineage>
</organism>
<dbReference type="SUPFAM" id="SSF53850">
    <property type="entry name" value="Periplasmic binding protein-like II"/>
    <property type="match status" value="1"/>
</dbReference>
<dbReference type="Proteomes" id="UP001597151">
    <property type="component" value="Unassembled WGS sequence"/>
</dbReference>